<dbReference type="GO" id="GO:0005525">
    <property type="term" value="F:GTP binding"/>
    <property type="evidence" value="ECO:0007669"/>
    <property type="project" value="UniProtKB-KW"/>
</dbReference>
<dbReference type="Pfam" id="PF00679">
    <property type="entry name" value="EFG_C"/>
    <property type="match status" value="1"/>
</dbReference>
<organism evidence="5 6">
    <name type="scientific">Leptospira fainei serovar Hurstbridge str. BUT 6</name>
    <dbReference type="NCBI Taxonomy" id="1193011"/>
    <lineage>
        <taxon>Bacteria</taxon>
        <taxon>Pseudomonadati</taxon>
        <taxon>Spirochaetota</taxon>
        <taxon>Spirochaetia</taxon>
        <taxon>Leptospirales</taxon>
        <taxon>Leptospiraceae</taxon>
        <taxon>Leptospira</taxon>
    </lineage>
</organism>
<gene>
    <name evidence="5" type="ORF">LEP1GSC058_2664</name>
</gene>
<dbReference type="Pfam" id="PF14492">
    <property type="entry name" value="EFG_III"/>
    <property type="match status" value="1"/>
</dbReference>
<dbReference type="Gene3D" id="3.30.70.240">
    <property type="match status" value="1"/>
</dbReference>
<evidence type="ECO:0000313" key="5">
    <source>
        <dbReference type="EMBL" id="EPG73487.1"/>
    </source>
</evidence>
<dbReference type="GO" id="GO:0005829">
    <property type="term" value="C:cytosol"/>
    <property type="evidence" value="ECO:0007669"/>
    <property type="project" value="TreeGrafter"/>
</dbReference>
<dbReference type="PRINTS" id="PR00315">
    <property type="entry name" value="ELONGATNFCT"/>
</dbReference>
<dbReference type="Gene3D" id="3.40.50.300">
    <property type="entry name" value="P-loop containing nucleotide triphosphate hydrolases"/>
    <property type="match status" value="1"/>
</dbReference>
<dbReference type="InterPro" id="IPR035647">
    <property type="entry name" value="EFG_III/V"/>
</dbReference>
<dbReference type="NCBIfam" id="TIGR00231">
    <property type="entry name" value="small_GTP"/>
    <property type="match status" value="1"/>
</dbReference>
<keyword evidence="6" id="KW-1185">Reference proteome</keyword>
<evidence type="ECO:0000256" key="3">
    <source>
        <dbReference type="ARBA" id="ARBA00023134"/>
    </source>
</evidence>
<proteinExistence type="inferred from homology"/>
<dbReference type="Proteomes" id="UP000014540">
    <property type="component" value="Unassembled WGS sequence"/>
</dbReference>
<reference evidence="5" key="1">
    <citation type="submission" date="2013-04" db="EMBL/GenBank/DDBJ databases">
        <authorList>
            <person name="Harkins D.M."/>
            <person name="Durkin A.S."/>
            <person name="Selengut J.D."/>
            <person name="Sanka R."/>
            <person name="DePew J."/>
            <person name="Purushe J."/>
            <person name="Ahmed A."/>
            <person name="van der Linden H."/>
            <person name="Goris M.G.A."/>
            <person name="Hartskeerl R.A."/>
            <person name="Vinetz J.M."/>
            <person name="Sutton G.G."/>
            <person name="Nelson W.C."/>
            <person name="Fouts D.E."/>
        </authorList>
    </citation>
    <scope>NUCLEOTIDE SEQUENCE [LARGE SCALE GENOMIC DNA]</scope>
    <source>
        <strain evidence="5">BUT 6</strain>
    </source>
</reference>
<evidence type="ECO:0000259" key="4">
    <source>
        <dbReference type="PROSITE" id="PS51722"/>
    </source>
</evidence>
<sequence>MSLRLPDSGWDLHEIDMDLPLLNPGIFAHIDAGKTTLLERILFETGRISSPGSIEEGTTESDYLTEEIERGISIQSTVARIPWPNAESRRLLLQFVDNPGHLDFQPQANASLLAVDLGLVLIDSFEGLKSQTFQNVESLRKAQKPILFFLNKLDRQGADILSSLVDLEVALGTEPILMFRDDFSLPVLEGTGREDELLPLLEWDPQLSEGYLKNPDDISSLAKSGLVKGFWSGKVFPVLGGSALHGQGISELLRFLELLATGKPMLKPSIPGASGVVFKREIHPDLGKLLYFQAWTPIRVGDKFHSEQEVGSMNTIYRVSAREHEEANQAAVGELLATDCLLFLKPGDVLWGHKSEKSSLLSPIRKQFHLILEPEKGEDREELWRGLEELAWVDTSLEIGILPETGQFRLSGMGELHLEIALSRLKEFFPKSFQTSGIHIARFALWKNLVKKVAFQHTAFDQKVSSGQVLASLESSHSFSKGVRFKIQLPEEVEKAIESAFAEVTATGQAGEEILGLSLIVEAFDPPKDGSELDFSSLVKVAVIKGLKDIIPSNTDHIGPLSEMEILLPDSYLGDVLASLAKREAKIRKVISVTEGRSLIQASAAAQNLLGFSGVLRNMAQGRGVLSLDTLFDFDHHSVLH</sequence>
<dbReference type="SUPFAM" id="SSF54980">
    <property type="entry name" value="EF-G C-terminal domain-like"/>
    <property type="match status" value="2"/>
</dbReference>
<dbReference type="InterPro" id="IPR000640">
    <property type="entry name" value="EFG_V-like"/>
</dbReference>
<dbReference type="GO" id="GO:0003924">
    <property type="term" value="F:GTPase activity"/>
    <property type="evidence" value="ECO:0007669"/>
    <property type="project" value="InterPro"/>
</dbReference>
<protein>
    <submittedName>
        <fullName evidence="5">GTP-binding domain protein</fullName>
    </submittedName>
</protein>
<dbReference type="InterPro" id="IPR004548">
    <property type="entry name" value="PrfC"/>
</dbReference>
<dbReference type="AlphaFoldDB" id="S3VZH9"/>
<dbReference type="GO" id="GO:0016150">
    <property type="term" value="F:translation release factor activity, codon nonspecific"/>
    <property type="evidence" value="ECO:0007669"/>
    <property type="project" value="TreeGrafter"/>
</dbReference>
<name>S3VZH9_9LEPT</name>
<dbReference type="InterPro" id="IPR041095">
    <property type="entry name" value="EFG_II"/>
</dbReference>
<evidence type="ECO:0000256" key="2">
    <source>
        <dbReference type="ARBA" id="ARBA00022741"/>
    </source>
</evidence>
<dbReference type="InterPro" id="IPR000795">
    <property type="entry name" value="T_Tr_GTP-bd_dom"/>
</dbReference>
<comment type="similarity">
    <text evidence="1">Belongs to the TRAFAC class translation factor GTPase superfamily. Classic translation factor GTPase family. PrfC subfamily.</text>
</comment>
<dbReference type="Pfam" id="PF00009">
    <property type="entry name" value="GTP_EFTU"/>
    <property type="match status" value="1"/>
</dbReference>
<comment type="caution">
    <text evidence="5">The sequence shown here is derived from an EMBL/GenBank/DDBJ whole genome shotgun (WGS) entry which is preliminary data.</text>
</comment>
<dbReference type="PANTHER" id="PTHR43556">
    <property type="entry name" value="PEPTIDE CHAIN RELEASE FACTOR RF3"/>
    <property type="match status" value="1"/>
</dbReference>
<dbReference type="InterPro" id="IPR005225">
    <property type="entry name" value="Small_GTP-bd"/>
</dbReference>
<dbReference type="EMBL" id="AKWZ02000010">
    <property type="protein sequence ID" value="EPG73487.1"/>
    <property type="molecule type" value="Genomic_DNA"/>
</dbReference>
<dbReference type="Gene3D" id="3.30.70.870">
    <property type="entry name" value="Elongation Factor G (Translational Gtpase), domain 3"/>
    <property type="match status" value="1"/>
</dbReference>
<evidence type="ECO:0000313" key="6">
    <source>
        <dbReference type="Proteomes" id="UP000014540"/>
    </source>
</evidence>
<dbReference type="STRING" id="1193011.LEP1GSC058_2664"/>
<evidence type="ECO:0000256" key="1">
    <source>
        <dbReference type="ARBA" id="ARBA00009978"/>
    </source>
</evidence>
<dbReference type="SUPFAM" id="SSF52540">
    <property type="entry name" value="P-loop containing nucleoside triphosphate hydrolases"/>
    <property type="match status" value="1"/>
</dbReference>
<dbReference type="PRINTS" id="PR01037">
    <property type="entry name" value="TCRTETOQM"/>
</dbReference>
<dbReference type="PROSITE" id="PS51722">
    <property type="entry name" value="G_TR_2"/>
    <property type="match status" value="1"/>
</dbReference>
<keyword evidence="2" id="KW-0547">Nucleotide-binding</keyword>
<dbReference type="NCBIfam" id="NF009892">
    <property type="entry name" value="PRK13351.1-3"/>
    <property type="match status" value="1"/>
</dbReference>
<dbReference type="InterPro" id="IPR027417">
    <property type="entry name" value="P-loop_NTPase"/>
</dbReference>
<accession>S3VZH9</accession>
<dbReference type="PANTHER" id="PTHR43556:SF2">
    <property type="entry name" value="PEPTIDE CHAIN RELEASE FACTOR RF3"/>
    <property type="match status" value="1"/>
</dbReference>
<keyword evidence="3" id="KW-0342">GTP-binding</keyword>
<feature type="domain" description="Tr-type G" evidence="4">
    <location>
        <begin position="19"/>
        <end position="265"/>
    </location>
</feature>